<evidence type="ECO:0000313" key="8">
    <source>
        <dbReference type="EMBL" id="TLM75665.1"/>
    </source>
</evidence>
<keyword evidence="2" id="KW-1003">Cell membrane</keyword>
<proteinExistence type="predicted"/>
<evidence type="ECO:0000256" key="5">
    <source>
        <dbReference type="ARBA" id="ARBA00023136"/>
    </source>
</evidence>
<evidence type="ECO:0000256" key="6">
    <source>
        <dbReference type="ARBA" id="ARBA00023315"/>
    </source>
</evidence>
<dbReference type="InterPro" id="IPR004960">
    <property type="entry name" value="LipA_acyltrans"/>
</dbReference>
<dbReference type="InterPro" id="IPR014548">
    <property type="entry name" value="Ac_Trasf"/>
</dbReference>
<dbReference type="PANTHER" id="PTHR30606:SF9">
    <property type="entry name" value="LIPID A BIOSYNTHESIS LAUROYLTRANSFERASE"/>
    <property type="match status" value="1"/>
</dbReference>
<keyword evidence="7" id="KW-0812">Transmembrane</keyword>
<evidence type="ECO:0000256" key="2">
    <source>
        <dbReference type="ARBA" id="ARBA00022475"/>
    </source>
</evidence>
<comment type="caution">
    <text evidence="8">The sequence shown here is derived from an EMBL/GenBank/DDBJ whole genome shotgun (WGS) entry which is preliminary data.</text>
</comment>
<keyword evidence="9" id="KW-1185">Reference proteome</keyword>
<keyword evidence="5 7" id="KW-0472">Membrane</keyword>
<evidence type="ECO:0000256" key="3">
    <source>
        <dbReference type="ARBA" id="ARBA00022519"/>
    </source>
</evidence>
<dbReference type="CDD" id="cd07984">
    <property type="entry name" value="LPLAT_LABLAT-like"/>
    <property type="match status" value="1"/>
</dbReference>
<keyword evidence="7" id="KW-1133">Transmembrane helix</keyword>
<evidence type="ECO:0000313" key="9">
    <source>
        <dbReference type="Proteomes" id="UP000306791"/>
    </source>
</evidence>
<dbReference type="Proteomes" id="UP000306791">
    <property type="component" value="Unassembled WGS sequence"/>
</dbReference>
<evidence type="ECO:0000256" key="4">
    <source>
        <dbReference type="ARBA" id="ARBA00022679"/>
    </source>
</evidence>
<keyword evidence="3" id="KW-0997">Cell inner membrane</keyword>
<evidence type="ECO:0000256" key="7">
    <source>
        <dbReference type="SAM" id="Phobius"/>
    </source>
</evidence>
<feature type="transmembrane region" description="Helical" evidence="7">
    <location>
        <begin position="28"/>
        <end position="46"/>
    </location>
</feature>
<gene>
    <name evidence="8" type="ORF">FDY93_15325</name>
</gene>
<dbReference type="EMBL" id="VANI01000016">
    <property type="protein sequence ID" value="TLM75665.1"/>
    <property type="molecule type" value="Genomic_DNA"/>
</dbReference>
<protein>
    <recommendedName>
        <fullName evidence="10">Acyltransferase</fullName>
    </recommendedName>
</protein>
<evidence type="ECO:0008006" key="10">
    <source>
        <dbReference type="Google" id="ProtNLM"/>
    </source>
</evidence>
<accession>A0ABY2UEI6</accession>
<organism evidence="8 9">
    <name type="scientific">Microbulbifer harenosus</name>
    <dbReference type="NCBI Taxonomy" id="2576840"/>
    <lineage>
        <taxon>Bacteria</taxon>
        <taxon>Pseudomonadati</taxon>
        <taxon>Pseudomonadota</taxon>
        <taxon>Gammaproteobacteria</taxon>
        <taxon>Cellvibrionales</taxon>
        <taxon>Microbulbiferaceae</taxon>
        <taxon>Microbulbifer</taxon>
    </lineage>
</organism>
<keyword evidence="6" id="KW-0012">Acyltransferase</keyword>
<dbReference type="PANTHER" id="PTHR30606">
    <property type="entry name" value="LIPID A BIOSYNTHESIS LAUROYL ACYLTRANSFERASE"/>
    <property type="match status" value="1"/>
</dbReference>
<comment type="subcellular location">
    <subcellularLocation>
        <location evidence="1">Cell inner membrane</location>
    </subcellularLocation>
</comment>
<keyword evidence="4" id="KW-0808">Transferase</keyword>
<dbReference type="RefSeq" id="WP_138236637.1">
    <property type="nucleotide sequence ID" value="NZ_CP185860.1"/>
</dbReference>
<dbReference type="Pfam" id="PF03279">
    <property type="entry name" value="Lip_A_acyltrans"/>
    <property type="match status" value="1"/>
</dbReference>
<name>A0ABY2UEI6_9GAMM</name>
<reference evidence="8 9" key="1">
    <citation type="submission" date="2019-05" db="EMBL/GenBank/DDBJ databases">
        <title>Microbulbifer harenosus sp. nov., an alginate-degrading bacterium isolated from coastal sand.</title>
        <authorList>
            <person name="Huang H."/>
            <person name="Mo K."/>
            <person name="Bao S."/>
        </authorList>
    </citation>
    <scope>NUCLEOTIDE SEQUENCE [LARGE SCALE GENOMIC DNA]</scope>
    <source>
        <strain evidence="8 9">HB161719</strain>
    </source>
</reference>
<sequence length="308" mass="35350">MSALHWSRYREQGFFLGIKFLFLLHHRLGPIAFKIAVYPVVLCYFLKNRAGRRAIREYLTLFSQRFPDSGVHADWYTAFRIFLNFADSAREKLEAWFVGIPRSCMNFPNQAYLHSLAEQGRGGILIGSHLGNLEVCRALGSFHSSMKVNVLVHTKHAKKFNRMMKLLNPNSQLRLTQVTEISPALAMQLSESVERGEFVVIVGDRTPVDSVGRTCEAEFLGRAAPFPQGPYILGALLRCPVYTLFCLRTEAGYDIHLEKLCDKVVMERGNREAHIRELIAAYAARLEQYCHKAPLQWYNFYPFWNQAL</sequence>
<dbReference type="PIRSF" id="PIRSF028561">
    <property type="entry name" value="Ac_Trasf"/>
    <property type="match status" value="1"/>
</dbReference>
<evidence type="ECO:0000256" key="1">
    <source>
        <dbReference type="ARBA" id="ARBA00004533"/>
    </source>
</evidence>